<dbReference type="GeneID" id="116162871"/>
<feature type="transmembrane region" description="Helical" evidence="1">
    <location>
        <begin position="178"/>
        <end position="197"/>
    </location>
</feature>
<dbReference type="EMBL" id="GEZM01032401">
    <property type="protein sequence ID" value="JAV84600.1"/>
    <property type="molecule type" value="Transcribed_RNA"/>
</dbReference>
<feature type="transmembrane region" description="Helical" evidence="1">
    <location>
        <begin position="347"/>
        <end position="371"/>
    </location>
</feature>
<dbReference type="CTD" id="45883"/>
<dbReference type="InterPro" id="IPR011701">
    <property type="entry name" value="MFS"/>
</dbReference>
<dbReference type="Gene3D" id="1.20.1250.20">
    <property type="entry name" value="MFS general substrate transporter like domains"/>
    <property type="match status" value="2"/>
</dbReference>
<feature type="transmembrane region" description="Helical" evidence="1">
    <location>
        <begin position="151"/>
        <end position="171"/>
    </location>
</feature>
<dbReference type="KEGG" id="ppyr:116162871"/>
<dbReference type="RefSeq" id="XP_031332475.1">
    <property type="nucleotide sequence ID" value="XM_031476615.1"/>
</dbReference>
<dbReference type="PANTHER" id="PTHR11360:SF312">
    <property type="entry name" value="KARMOISIN, ISOFORM B"/>
    <property type="match status" value="1"/>
</dbReference>
<feature type="transmembrane region" description="Helical" evidence="1">
    <location>
        <begin position="91"/>
        <end position="111"/>
    </location>
</feature>
<feature type="transmembrane region" description="Helical" evidence="1">
    <location>
        <begin position="294"/>
        <end position="310"/>
    </location>
</feature>
<accession>A0A1Y1MIZ3</accession>
<dbReference type="PANTHER" id="PTHR11360">
    <property type="entry name" value="MONOCARBOXYLATE TRANSPORTER"/>
    <property type="match status" value="1"/>
</dbReference>
<feature type="transmembrane region" description="Helical" evidence="1">
    <location>
        <begin position="411"/>
        <end position="432"/>
    </location>
</feature>
<dbReference type="AlphaFoldDB" id="A0A1Y1MIZ3"/>
<name>A0A1Y1MIZ3_PHOPY</name>
<dbReference type="InterPro" id="IPR050327">
    <property type="entry name" value="Proton-linked_MCT"/>
</dbReference>
<dbReference type="InterPro" id="IPR036259">
    <property type="entry name" value="MFS_trans_sf"/>
</dbReference>
<feature type="transmembrane region" description="Helical" evidence="1">
    <location>
        <begin position="322"/>
        <end position="341"/>
    </location>
</feature>
<keyword evidence="1" id="KW-1133">Transmembrane helix</keyword>
<proteinExistence type="predicted"/>
<feature type="transmembrane region" description="Helical" evidence="1">
    <location>
        <begin position="257"/>
        <end position="274"/>
    </location>
</feature>
<dbReference type="Pfam" id="PF07690">
    <property type="entry name" value="MFS_1"/>
    <property type="match status" value="1"/>
</dbReference>
<feature type="transmembrane region" description="Helical" evidence="1">
    <location>
        <begin position="209"/>
        <end position="228"/>
    </location>
</feature>
<feature type="transmembrane region" description="Helical" evidence="1">
    <location>
        <begin position="46"/>
        <end position="70"/>
    </location>
</feature>
<dbReference type="GO" id="GO:0022857">
    <property type="term" value="F:transmembrane transporter activity"/>
    <property type="evidence" value="ECO:0007669"/>
    <property type="project" value="InterPro"/>
</dbReference>
<organism evidence="2">
    <name type="scientific">Photinus pyralis</name>
    <name type="common">Common eastern firefly</name>
    <name type="synonym">Lampyris pyralis</name>
    <dbReference type="NCBI Taxonomy" id="7054"/>
    <lineage>
        <taxon>Eukaryota</taxon>
        <taxon>Metazoa</taxon>
        <taxon>Ecdysozoa</taxon>
        <taxon>Arthropoda</taxon>
        <taxon>Hexapoda</taxon>
        <taxon>Insecta</taxon>
        <taxon>Pterygota</taxon>
        <taxon>Neoptera</taxon>
        <taxon>Endopterygota</taxon>
        <taxon>Coleoptera</taxon>
        <taxon>Polyphaga</taxon>
        <taxon>Elateriformia</taxon>
        <taxon>Elateroidea</taxon>
        <taxon>Lampyridae</taxon>
        <taxon>Lampyrinae</taxon>
        <taxon>Photinus</taxon>
    </lineage>
</organism>
<keyword evidence="1" id="KW-0812">Transmembrane</keyword>
<sequence length="508" mass="54978">MDDVQSTLIDNNLNVKSMQNGVKSPKKLIENSDRSQVIPPDGGARAWMVVICSFCCNGILFGIINSSGVFHREFSTYLESINDTAASRKAALVESLSMGTVFVMSPVAGVLTDSIGLRTTTFLGGAIASGGMLVSSFCDYNVDALNFTFGVMYGFGGALAYTPSLAILGHYFKKRLGIVNGIVTSGSSTFTIVMSYLIDWLLKNVKIAWTFRILALLVAVIMGCAVVFKPLNFVEKKDAKTMCKTAFNVSIWKNKKYVIWALLIPFSLFGYFVVYVHMPKFVEVVISKDADGKLPVTCIGITSLFGRLIFGYLADLPKVNRIYLQQLALFVMGVMTMLMPACDTFGLLLATTLCLGLFDGCFISMVGPVAFKLCGQDGATQAIGFILGLCSVPLTLGPYLAGALYDKTGSYVTAFVCAGIPPIIGSIALFAIKFVKSPATVADAAEQPLQKHKHLNGDILNDSLSYNKKDEYLNSSGRLLTSDTVTSSLNCDVTGNCTNQRRYDYTIL</sequence>
<dbReference type="FunFam" id="1.20.1250.20:FF:000413">
    <property type="entry name" value="Karmoisin, isoform B"/>
    <property type="match status" value="1"/>
</dbReference>
<feature type="transmembrane region" description="Helical" evidence="1">
    <location>
        <begin position="383"/>
        <end position="405"/>
    </location>
</feature>
<keyword evidence="1" id="KW-0472">Membrane</keyword>
<reference evidence="2" key="1">
    <citation type="journal article" date="2016" name="Sci. Rep.">
        <title>Molecular characterization of firefly nuptial gifts: a multi-omics approach sheds light on postcopulatory sexual selection.</title>
        <authorList>
            <person name="Al-Wathiqui N."/>
            <person name="Fallon T.R."/>
            <person name="South A."/>
            <person name="Weng J.K."/>
            <person name="Lewis S.M."/>
        </authorList>
    </citation>
    <scope>NUCLEOTIDE SEQUENCE</scope>
</reference>
<evidence type="ECO:0000256" key="1">
    <source>
        <dbReference type="SAM" id="Phobius"/>
    </source>
</evidence>
<dbReference type="SUPFAM" id="SSF103473">
    <property type="entry name" value="MFS general substrate transporter"/>
    <property type="match status" value="1"/>
</dbReference>
<evidence type="ECO:0008006" key="3">
    <source>
        <dbReference type="Google" id="ProtNLM"/>
    </source>
</evidence>
<dbReference type="OrthoDB" id="6499973at2759"/>
<evidence type="ECO:0000313" key="2">
    <source>
        <dbReference type="EMBL" id="JAV84600.1"/>
    </source>
</evidence>
<protein>
    <recommendedName>
        <fullName evidence="3">Major facilitator superfamily (MFS) profile domain-containing protein</fullName>
    </recommendedName>
</protein>